<dbReference type="RefSeq" id="WP_249931662.1">
    <property type="nucleotide sequence ID" value="NZ_BNHC01000001.1"/>
</dbReference>
<name>A0AAV4L1U3_BIFLL</name>
<keyword evidence="1" id="KW-1133">Transmembrane helix</keyword>
<evidence type="ECO:0000313" key="2">
    <source>
        <dbReference type="EMBL" id="GHM71719.1"/>
    </source>
</evidence>
<dbReference type="AlphaFoldDB" id="A0AAV4L1U3"/>
<feature type="transmembrane region" description="Helical" evidence="1">
    <location>
        <begin position="44"/>
        <end position="64"/>
    </location>
</feature>
<evidence type="ECO:0000313" key="3">
    <source>
        <dbReference type="Proteomes" id="UP000663812"/>
    </source>
</evidence>
<keyword evidence="1" id="KW-0472">Membrane</keyword>
<proteinExistence type="predicted"/>
<dbReference type="EMBL" id="BNHC01000001">
    <property type="protein sequence ID" value="GHM71719.1"/>
    <property type="molecule type" value="Genomic_DNA"/>
</dbReference>
<protein>
    <submittedName>
        <fullName evidence="2">Uncharacterized protein</fullName>
    </submittedName>
</protein>
<sequence>MLTSLLLQRPITTELLLIVMWITLELCALTMLHSSEALRATAAIVLAIILLILLIADMACYLAYYHLPPMPAFIDGTTPLIAVTVFSEIVVTMIV</sequence>
<organism evidence="2 3">
    <name type="scientific">Bifidobacterium longum subsp. longum</name>
    <dbReference type="NCBI Taxonomy" id="1679"/>
    <lineage>
        <taxon>Bacteria</taxon>
        <taxon>Bacillati</taxon>
        <taxon>Actinomycetota</taxon>
        <taxon>Actinomycetes</taxon>
        <taxon>Bifidobacteriales</taxon>
        <taxon>Bifidobacteriaceae</taxon>
        <taxon>Bifidobacterium</taxon>
    </lineage>
</organism>
<dbReference type="Proteomes" id="UP000663812">
    <property type="component" value="Unassembled WGS sequence"/>
</dbReference>
<accession>A0AAV4L1U3</accession>
<gene>
    <name evidence="2" type="ORF">MCC00316_00090</name>
</gene>
<feature type="transmembrane region" description="Helical" evidence="1">
    <location>
        <begin position="76"/>
        <end position="94"/>
    </location>
</feature>
<feature type="transmembrane region" description="Helical" evidence="1">
    <location>
        <begin position="15"/>
        <end position="32"/>
    </location>
</feature>
<comment type="caution">
    <text evidence="2">The sequence shown here is derived from an EMBL/GenBank/DDBJ whole genome shotgun (WGS) entry which is preliminary data.</text>
</comment>
<reference evidence="2" key="1">
    <citation type="journal article" date="2021" name="Appl. Environ. Microbiol.">
        <title>Novel 3-O-alpha-d-Galactosyl-alpha-l-Arabinofuranosidase for the Assimilation of Gum Arabic Arabinogalactan Protein in Bifidobacterium longum subsp. longum.</title>
        <authorList>
            <person name="Sasaki Y."/>
            <person name="Horigome A."/>
            <person name="Odamaki T."/>
            <person name="Xiao J.Z."/>
            <person name="Ishiwata A."/>
            <person name="Ito Y."/>
            <person name="Kitahara K."/>
            <person name="Fujita K."/>
        </authorList>
    </citation>
    <scope>NUCLEOTIDE SEQUENCE</scope>
    <source>
        <strain evidence="2">MCC00316</strain>
    </source>
</reference>
<evidence type="ECO:0000256" key="1">
    <source>
        <dbReference type="SAM" id="Phobius"/>
    </source>
</evidence>
<keyword evidence="1" id="KW-0812">Transmembrane</keyword>